<organism evidence="8 9">
    <name type="scientific">Forsythia ovata</name>
    <dbReference type="NCBI Taxonomy" id="205694"/>
    <lineage>
        <taxon>Eukaryota</taxon>
        <taxon>Viridiplantae</taxon>
        <taxon>Streptophyta</taxon>
        <taxon>Embryophyta</taxon>
        <taxon>Tracheophyta</taxon>
        <taxon>Spermatophyta</taxon>
        <taxon>Magnoliopsida</taxon>
        <taxon>eudicotyledons</taxon>
        <taxon>Gunneridae</taxon>
        <taxon>Pentapetalae</taxon>
        <taxon>asterids</taxon>
        <taxon>lamiids</taxon>
        <taxon>Lamiales</taxon>
        <taxon>Oleaceae</taxon>
        <taxon>Forsythieae</taxon>
        <taxon>Forsythia</taxon>
    </lineage>
</organism>
<dbReference type="InterPro" id="IPR018506">
    <property type="entry name" value="Cyt_B5_heme-BS"/>
</dbReference>
<feature type="region of interest" description="Disordered" evidence="5">
    <location>
        <begin position="78"/>
        <end position="115"/>
    </location>
</feature>
<proteinExistence type="inferred from homology"/>
<protein>
    <submittedName>
        <fullName evidence="8">Cytochrome</fullName>
    </submittedName>
</protein>
<keyword evidence="3 4" id="KW-0408">Iron</keyword>
<evidence type="ECO:0000256" key="4">
    <source>
        <dbReference type="RuleBase" id="RU362121"/>
    </source>
</evidence>
<evidence type="ECO:0000256" key="2">
    <source>
        <dbReference type="ARBA" id="ARBA00022723"/>
    </source>
</evidence>
<dbReference type="GO" id="GO:0020037">
    <property type="term" value="F:heme binding"/>
    <property type="evidence" value="ECO:0007669"/>
    <property type="project" value="UniProtKB-UniRule"/>
</dbReference>
<reference evidence="9" key="1">
    <citation type="submission" date="2024-07" db="EMBL/GenBank/DDBJ databases">
        <title>Two chromosome-level genome assemblies of Korean endemic species Abeliophyllum distichum and Forsythia ovata (Oleaceae).</title>
        <authorList>
            <person name="Jang H."/>
        </authorList>
    </citation>
    <scope>NUCLEOTIDE SEQUENCE [LARGE SCALE GENOMIC DNA]</scope>
</reference>
<dbReference type="Proteomes" id="UP001604277">
    <property type="component" value="Unassembled WGS sequence"/>
</dbReference>
<dbReference type="GO" id="GO:0046872">
    <property type="term" value="F:metal ion binding"/>
    <property type="evidence" value="ECO:0007669"/>
    <property type="project" value="UniProtKB-UniRule"/>
</dbReference>
<comment type="similarity">
    <text evidence="4">Belongs to the cytochrome b5 family.</text>
</comment>
<dbReference type="SMART" id="SM01117">
    <property type="entry name" value="Cyt-b5"/>
    <property type="match status" value="1"/>
</dbReference>
<dbReference type="Pfam" id="PF00173">
    <property type="entry name" value="Cyt-b5"/>
    <property type="match status" value="1"/>
</dbReference>
<dbReference type="Gene3D" id="3.10.120.10">
    <property type="entry name" value="Cytochrome b5-like heme/steroid binding domain"/>
    <property type="match status" value="1"/>
</dbReference>
<dbReference type="PROSITE" id="PS50255">
    <property type="entry name" value="CYTOCHROME_B5_2"/>
    <property type="match status" value="1"/>
</dbReference>
<dbReference type="PRINTS" id="PR00363">
    <property type="entry name" value="CYTOCHROMEB5"/>
</dbReference>
<dbReference type="SUPFAM" id="SSF55856">
    <property type="entry name" value="Cytochrome b5-like heme/steroid binding domain"/>
    <property type="match status" value="1"/>
</dbReference>
<evidence type="ECO:0000256" key="1">
    <source>
        <dbReference type="ARBA" id="ARBA00022617"/>
    </source>
</evidence>
<dbReference type="InterPro" id="IPR051872">
    <property type="entry name" value="Cytochrome_b5/Flavoprotein_Rdt"/>
</dbReference>
<sequence>MADDDDFTFCQVGVPANEDVIEIHDVAGDVSGIRINDEIVKAADGSSNQKSGSIWKDITISEKKGTVGSLSFNVIDASPKSEVSERPKPAPMEVPGGSVKASQPQKTPSKKPVQRAKVPFEKGYSQMDWLKLTRTHPDLAGLKGQSNKRLVSLNEVKQNQSEGSMWTVLKGRVYNIAPYMKFHPGGVDMLMKAVGKDCTALFNKYHAWVNAEFMLEKCLVGILDESR</sequence>
<dbReference type="InterPro" id="IPR036400">
    <property type="entry name" value="Cyt_B5-like_heme/steroid_sf"/>
</dbReference>
<keyword evidence="2 4" id="KW-0479">Metal-binding</keyword>
<keyword evidence="1 4" id="KW-0349">Heme</keyword>
<evidence type="ECO:0000259" key="6">
    <source>
        <dbReference type="PROSITE" id="PS50255"/>
    </source>
</evidence>
<dbReference type="InterPro" id="IPR001199">
    <property type="entry name" value="Cyt_B5-like_heme/steroid-bd"/>
</dbReference>
<comment type="caution">
    <text evidence="8">The sequence shown here is derived from an EMBL/GenBank/DDBJ whole genome shotgun (WGS) entry which is preliminary data.</text>
</comment>
<evidence type="ECO:0000313" key="8">
    <source>
        <dbReference type="EMBL" id="KAL2478435.1"/>
    </source>
</evidence>
<dbReference type="PANTHER" id="PTHR46237">
    <property type="entry name" value="CYTOCHROME B5 REDUCTASE 4 FAMILY MEMBER"/>
    <property type="match status" value="1"/>
</dbReference>
<feature type="domain" description="Cytochrome b5 heme-binding" evidence="6">
    <location>
        <begin position="148"/>
        <end position="224"/>
    </location>
</feature>
<reference evidence="8" key="2">
    <citation type="submission" date="2024-07" db="EMBL/GenBank/DDBJ databases">
        <title>Two chromosome-level genome assemblies of Korean endemic species Abeliophyllum distichum and Forsythia ovata (Oleaceae).</title>
        <authorList>
            <person name="Mun J.H."/>
        </authorList>
    </citation>
    <scope>NUCLEOTIDE SEQUENCE</scope>
    <source>
        <strain evidence="8">KNKB202402200001</strain>
        <tissue evidence="8">Leaf</tissue>
    </source>
</reference>
<name>A0ABD1QQD8_9LAMI</name>
<dbReference type="FunFam" id="3.10.120.10:FF:000001">
    <property type="entry name" value="Cytochrome b5 reductase 4"/>
    <property type="match status" value="1"/>
</dbReference>
<keyword evidence="9" id="KW-1185">Reference proteome</keyword>
<evidence type="ECO:0000256" key="5">
    <source>
        <dbReference type="SAM" id="MobiDB-lite"/>
    </source>
</evidence>
<dbReference type="EMBL" id="JBFOLJ010000014">
    <property type="protein sequence ID" value="KAL2478350.1"/>
    <property type="molecule type" value="Genomic_DNA"/>
</dbReference>
<evidence type="ECO:0000256" key="3">
    <source>
        <dbReference type="ARBA" id="ARBA00023004"/>
    </source>
</evidence>
<gene>
    <name evidence="7" type="ORF">Fot_47364</name>
    <name evidence="8" type="ORF">Fot_47449</name>
</gene>
<dbReference type="AlphaFoldDB" id="A0ABD1QQD8"/>
<dbReference type="EMBL" id="JBFOLJ010000014">
    <property type="protein sequence ID" value="KAL2478435.1"/>
    <property type="molecule type" value="Genomic_DNA"/>
</dbReference>
<evidence type="ECO:0000313" key="7">
    <source>
        <dbReference type="EMBL" id="KAL2478350.1"/>
    </source>
</evidence>
<dbReference type="PROSITE" id="PS00191">
    <property type="entry name" value="CYTOCHROME_B5_1"/>
    <property type="match status" value="1"/>
</dbReference>
<evidence type="ECO:0000313" key="9">
    <source>
        <dbReference type="Proteomes" id="UP001604277"/>
    </source>
</evidence>
<dbReference type="PANTHER" id="PTHR46237:SF1">
    <property type="entry name" value="CYTOCHROME B5 REDUCTASE 4"/>
    <property type="match status" value="1"/>
</dbReference>
<accession>A0ABD1QQD8</accession>